<gene>
    <name evidence="2" type="ORF">FRZ44_22900</name>
</gene>
<accession>A0A5J6MHQ0</accession>
<dbReference type="Pfam" id="PF13478">
    <property type="entry name" value="XdhC_C"/>
    <property type="match status" value="1"/>
</dbReference>
<protein>
    <recommendedName>
        <fullName evidence="1">XdhC Rossmann domain-containing protein</fullName>
    </recommendedName>
</protein>
<keyword evidence="3" id="KW-1185">Reference proteome</keyword>
<dbReference type="InterPro" id="IPR027051">
    <property type="entry name" value="XdhC_Rossmann_dom"/>
</dbReference>
<sequence length="246" mass="26223">MREALLRRLVADRRQHRAVGLVTDLASGQQLLLHPDAATGDLALAPEALEQARRWLMADRSGLLDIPGRQLFLQATMPAPRLILVGAVHISQALAPMAALAGYSVIVIDPRRSFATDARFPDVTLSADWPDEALERLAPDLRTAIVTLTHDPKLDDPALTVALNSPAFYIGALGSRKTHGARLNRLRRVGFSEADLARIHGPVGLSINAMSPAEIAVAILGQITQVRRAGAKGPVGGEAPAPEHAA</sequence>
<feature type="domain" description="XdhC Rossmann" evidence="1">
    <location>
        <begin position="82"/>
        <end position="223"/>
    </location>
</feature>
<evidence type="ECO:0000313" key="3">
    <source>
        <dbReference type="Proteomes" id="UP000326202"/>
    </source>
</evidence>
<evidence type="ECO:0000259" key="1">
    <source>
        <dbReference type="Pfam" id="PF13478"/>
    </source>
</evidence>
<dbReference type="RefSeq" id="WP_151177286.1">
    <property type="nucleotide sequence ID" value="NZ_CP042906.1"/>
</dbReference>
<dbReference type="AlphaFoldDB" id="A0A5J6MHQ0"/>
<evidence type="ECO:0000313" key="2">
    <source>
        <dbReference type="EMBL" id="QEX16994.1"/>
    </source>
</evidence>
<dbReference type="EMBL" id="CP042906">
    <property type="protein sequence ID" value="QEX16994.1"/>
    <property type="molecule type" value="Genomic_DNA"/>
</dbReference>
<name>A0A5J6MHQ0_9PROT</name>
<dbReference type="PANTHER" id="PTHR30388:SF4">
    <property type="entry name" value="MOLYBDENUM COFACTOR INSERTION CHAPERONE PAOD"/>
    <property type="match status" value="1"/>
</dbReference>
<organism evidence="2 3">
    <name type="scientific">Hypericibacter terrae</name>
    <dbReference type="NCBI Taxonomy" id="2602015"/>
    <lineage>
        <taxon>Bacteria</taxon>
        <taxon>Pseudomonadati</taxon>
        <taxon>Pseudomonadota</taxon>
        <taxon>Alphaproteobacteria</taxon>
        <taxon>Rhodospirillales</taxon>
        <taxon>Dongiaceae</taxon>
        <taxon>Hypericibacter</taxon>
    </lineage>
</organism>
<reference evidence="2 3" key="1">
    <citation type="submission" date="2019-08" db="EMBL/GenBank/DDBJ databases">
        <title>Hyperibacter terrae gen. nov., sp. nov. and Hyperibacter viscosus sp. nov., two new members in the family Rhodospirillaceae isolated from the rhizosphere of Hypericum perforatum.</title>
        <authorList>
            <person name="Noviana Z."/>
        </authorList>
    </citation>
    <scope>NUCLEOTIDE SEQUENCE [LARGE SCALE GENOMIC DNA]</scope>
    <source>
        <strain evidence="2 3">R5913</strain>
    </source>
</reference>
<dbReference type="InterPro" id="IPR052698">
    <property type="entry name" value="MoCofactor_Util/Proc"/>
</dbReference>
<dbReference type="OrthoDB" id="9815497at2"/>
<dbReference type="PANTHER" id="PTHR30388">
    <property type="entry name" value="ALDEHYDE OXIDOREDUCTASE MOLYBDENUM COFACTOR ASSEMBLY PROTEIN"/>
    <property type="match status" value="1"/>
</dbReference>
<dbReference type="Proteomes" id="UP000326202">
    <property type="component" value="Chromosome"/>
</dbReference>
<dbReference type="Gene3D" id="3.40.50.720">
    <property type="entry name" value="NAD(P)-binding Rossmann-like Domain"/>
    <property type="match status" value="1"/>
</dbReference>
<proteinExistence type="predicted"/>
<dbReference type="KEGG" id="htq:FRZ44_22900"/>